<dbReference type="EMBL" id="BQXY01000002">
    <property type="protein sequence ID" value="GKU24638.1"/>
    <property type="molecule type" value="Genomic_DNA"/>
</dbReference>
<gene>
    <name evidence="1" type="ORF">CFOLD11_14640</name>
</gene>
<proteinExistence type="predicted"/>
<keyword evidence="2" id="KW-1185">Reference proteome</keyword>
<dbReference type="AlphaFoldDB" id="A0A9W5Y119"/>
<evidence type="ECO:0000313" key="2">
    <source>
        <dbReference type="Proteomes" id="UP001057868"/>
    </source>
</evidence>
<name>A0A9W5Y119_9CLOT</name>
<evidence type="ECO:0000313" key="1">
    <source>
        <dbReference type="EMBL" id="GKU24638.1"/>
    </source>
</evidence>
<accession>A0A9W5Y119</accession>
<comment type="caution">
    <text evidence="1">The sequence shown here is derived from an EMBL/GenBank/DDBJ whole genome shotgun (WGS) entry which is preliminary data.</text>
</comment>
<dbReference type="Proteomes" id="UP001057868">
    <property type="component" value="Unassembled WGS sequence"/>
</dbReference>
<protein>
    <submittedName>
        <fullName evidence="1">Uncharacterized protein</fullName>
    </submittedName>
</protein>
<dbReference type="RefSeq" id="WP_261851653.1">
    <property type="nucleotide sequence ID" value="NZ_BQXY01000002.1"/>
</dbReference>
<reference evidence="1" key="1">
    <citation type="journal article" date="2023" name="Int. J. Syst. Evol. Microbiol.">
        <title>&lt;i&gt;Clostridium folliculivorans&lt;/i&gt; sp. nov., isolated from soil samples of an organic paddy in Japan.</title>
        <authorList>
            <person name="Tazawa J."/>
            <person name="Kobayashi H."/>
            <person name="Tanizawa Y."/>
            <person name="Uchino A."/>
            <person name="Tanaka F."/>
            <person name="Urashima Y."/>
            <person name="Miura S."/>
            <person name="Sakamoto M."/>
            <person name="Ohkuma M."/>
            <person name="Tohno M."/>
        </authorList>
    </citation>
    <scope>NUCLEOTIDE SEQUENCE</scope>
    <source>
        <strain evidence="1">D1-1</strain>
    </source>
</reference>
<sequence>MQSVKTKNFEYGEREIQYLRSVDENLGKAIDKLGKIATLSDFIKIDY</sequence>
<organism evidence="1 2">
    <name type="scientific">Clostridium folliculivorans</name>
    <dbReference type="NCBI Taxonomy" id="2886038"/>
    <lineage>
        <taxon>Bacteria</taxon>
        <taxon>Bacillati</taxon>
        <taxon>Bacillota</taxon>
        <taxon>Clostridia</taxon>
        <taxon>Eubacteriales</taxon>
        <taxon>Clostridiaceae</taxon>
        <taxon>Clostridium</taxon>
    </lineage>
</organism>